<dbReference type="PaxDb" id="4113-PGSC0003DMT400092538"/>
<reference evidence="2" key="1">
    <citation type="journal article" date="2011" name="Nature">
        <title>Genome sequence and analysis of the tuber crop potato.</title>
        <authorList>
            <consortium name="The Potato Genome Sequencing Consortium"/>
        </authorList>
    </citation>
    <scope>NUCLEOTIDE SEQUENCE [LARGE SCALE GENOMIC DNA]</scope>
    <source>
        <strain evidence="2">cv. DM1-3 516 R44</strain>
    </source>
</reference>
<dbReference type="InParanoid" id="M1DQ05"/>
<dbReference type="Gramene" id="PGSC0003DMT400092538">
    <property type="protein sequence ID" value="PGSC0003DMT400092538"/>
    <property type="gene ID" value="PGSC0003DMG400042109"/>
</dbReference>
<evidence type="ECO:0000313" key="1">
    <source>
        <dbReference type="EnsemblPlants" id="PGSC0003DMT400092538"/>
    </source>
</evidence>
<protein>
    <submittedName>
        <fullName evidence="1">Uncharacterized protein</fullName>
    </submittedName>
</protein>
<name>M1DQ05_SOLTU</name>
<dbReference type="EnsemblPlants" id="PGSC0003DMT400092538">
    <property type="protein sequence ID" value="PGSC0003DMT400092538"/>
    <property type="gene ID" value="PGSC0003DMG400042109"/>
</dbReference>
<sequence length="105" mass="11728">MKNLRDLTPNLEDENPLLLQVSRTFSLRAKDHSARLVEIADSPFGVAHRRLALAFNILVASRTGTKSEMRRFDESPSLLNNAQASASPFCLALLFLFAPKCPCFH</sequence>
<evidence type="ECO:0000313" key="2">
    <source>
        <dbReference type="Proteomes" id="UP000011115"/>
    </source>
</evidence>
<accession>M1DQ05</accession>
<dbReference type="AlphaFoldDB" id="M1DQ05"/>
<keyword evidence="2" id="KW-1185">Reference proteome</keyword>
<proteinExistence type="predicted"/>
<organism evidence="1 2">
    <name type="scientific">Solanum tuberosum</name>
    <name type="common">Potato</name>
    <dbReference type="NCBI Taxonomy" id="4113"/>
    <lineage>
        <taxon>Eukaryota</taxon>
        <taxon>Viridiplantae</taxon>
        <taxon>Streptophyta</taxon>
        <taxon>Embryophyta</taxon>
        <taxon>Tracheophyta</taxon>
        <taxon>Spermatophyta</taxon>
        <taxon>Magnoliopsida</taxon>
        <taxon>eudicotyledons</taxon>
        <taxon>Gunneridae</taxon>
        <taxon>Pentapetalae</taxon>
        <taxon>asterids</taxon>
        <taxon>lamiids</taxon>
        <taxon>Solanales</taxon>
        <taxon>Solanaceae</taxon>
        <taxon>Solanoideae</taxon>
        <taxon>Solaneae</taxon>
        <taxon>Solanum</taxon>
    </lineage>
</organism>
<dbReference type="HOGENOM" id="CLU_2241395_0_0_1"/>
<reference evidence="1" key="2">
    <citation type="submission" date="2015-06" db="UniProtKB">
        <authorList>
            <consortium name="EnsemblPlants"/>
        </authorList>
    </citation>
    <scope>IDENTIFICATION</scope>
    <source>
        <strain evidence="1">DM1-3 516 R44</strain>
    </source>
</reference>
<dbReference type="Proteomes" id="UP000011115">
    <property type="component" value="Unassembled WGS sequence"/>
</dbReference>